<evidence type="ECO:0000256" key="6">
    <source>
        <dbReference type="ARBA" id="ARBA00022448"/>
    </source>
</evidence>
<dbReference type="GO" id="GO:0009055">
    <property type="term" value="F:electron transfer activity"/>
    <property type="evidence" value="ECO:0007669"/>
    <property type="project" value="TreeGrafter"/>
</dbReference>
<dbReference type="SUPFAM" id="SSF46977">
    <property type="entry name" value="Succinate dehydrogenase/fumarate reductase flavoprotein C-terminal domain"/>
    <property type="match status" value="1"/>
</dbReference>
<sequence length="672" mass="74498">MNVIYCDSLVIGGGLAGLRAAIATGEKGLSTIVLSLIPVKRSHSAAAQGGMQASLGNSKMSEGDNEDVHFADTVKGSDWGCDQDVARMFAQTAPKAIRELAGWGVPWTRITRGERSAIINAQKTTITEKDEVHGLIHSRDFGGTKKWRTCYTADATGHTMLFAVANEALKHNVDIHDRKEAIALIHANNRCYGAIVRDLVTGELIAYVSKGTLIATGGYGRVYKHTTNAVVCEGIGAAIALETGVAQLGNMEAVQFHPTPIVPSGILLTEGCRGDGGILRDVDGYRFMPDYEPEKKELASRDVVSRRIMEHIRKGKGVKSPYGEHVWLDISILGREHIEKNLRDVQEICEIFNGIDPADTEVITDEQGRKRGKGWAPILPMQHYSMGGIKTKATGESPTLEGLFSAGEAACWDMHGFNRLGGNSVAETVVAGMIVGEYFAEYCQGHDVDINTHDIQKFVDKEQNYMKSLLEKEGKFNVFEIKNKMKDVMWEHCAIFRTGDGLAKAVKELEELYKQSLDVKVSNKELFGNPELEEAYRVPKMLKLALCIAKGALDRTESRGAHFREDYPKRDDLNWLKRTLASWKEGDTMPTLSYEPLDIMKMEMPPAFRGYGAKGNIIEHPDSAVRQKEVDEIREKMQAEGKGRYEIQEALMHYELQPKYKAPNERAGIGYE</sequence>
<keyword evidence="21" id="KW-1185">Reference proteome</keyword>
<keyword evidence="13" id="KW-0472">Membrane</keyword>
<keyword evidence="9" id="KW-0285">Flavoprotein</keyword>
<keyword evidence="8" id="KW-0997">Cell inner membrane</keyword>
<evidence type="ECO:0000313" key="20">
    <source>
        <dbReference type="EMBL" id="EEV17126.1"/>
    </source>
</evidence>
<evidence type="ECO:0000256" key="11">
    <source>
        <dbReference type="ARBA" id="ARBA00022982"/>
    </source>
</evidence>
<dbReference type="GO" id="GO:0022900">
    <property type="term" value="P:electron transport chain"/>
    <property type="evidence" value="ECO:0007669"/>
    <property type="project" value="InterPro"/>
</dbReference>
<dbReference type="Pfam" id="PF00890">
    <property type="entry name" value="FAD_binding_2"/>
    <property type="match status" value="1"/>
</dbReference>
<dbReference type="SUPFAM" id="SSF51905">
    <property type="entry name" value="FAD/NAD(P)-binding domain"/>
    <property type="match status" value="1"/>
</dbReference>
<gene>
    <name evidence="20" type="primary">frdA</name>
    <name evidence="20" type="ORF">CAMGR0001_1421</name>
</gene>
<dbReference type="InterPro" id="IPR037099">
    <property type="entry name" value="Fum_R/Succ_DH_flav-like_C_sf"/>
</dbReference>
<keyword evidence="7" id="KW-1003">Cell membrane</keyword>
<dbReference type="NCBIfam" id="NF006383">
    <property type="entry name" value="PRK08626.1"/>
    <property type="match status" value="1"/>
</dbReference>
<dbReference type="InterPro" id="IPR003952">
    <property type="entry name" value="FRD_SDH_FAD_BS"/>
</dbReference>
<dbReference type="EMBL" id="ACYG01000027">
    <property type="protein sequence ID" value="EEV17126.1"/>
    <property type="molecule type" value="Genomic_DNA"/>
</dbReference>
<dbReference type="eggNOG" id="COG1053">
    <property type="taxonomic scope" value="Bacteria"/>
</dbReference>
<dbReference type="Gene3D" id="3.90.700.10">
    <property type="entry name" value="Succinate dehydrogenase/fumarate reductase flavoprotein, catalytic domain"/>
    <property type="match status" value="1"/>
</dbReference>
<dbReference type="FunFam" id="3.90.700.10:FF:000005">
    <property type="entry name" value="Succinate dehydrogenase flavoprotein subunit"/>
    <property type="match status" value="1"/>
</dbReference>
<name>C8PJM1_9BACT</name>
<dbReference type="InterPro" id="IPR014006">
    <property type="entry name" value="Succ_Dhase_FrdA_Gneg"/>
</dbReference>
<evidence type="ECO:0000256" key="8">
    <source>
        <dbReference type="ARBA" id="ARBA00022519"/>
    </source>
</evidence>
<keyword evidence="11" id="KW-0249">Electron transport</keyword>
<evidence type="ECO:0000256" key="13">
    <source>
        <dbReference type="ARBA" id="ARBA00023136"/>
    </source>
</evidence>
<comment type="subunit">
    <text evidence="16">Part of an enzyme complex containing three subunits: a flavoprotein (frdA), an iron-sulfur protein (frdB), and diheme cytochrome b (frdC).</text>
</comment>
<evidence type="ECO:0000256" key="5">
    <source>
        <dbReference type="ARBA" id="ARBA00014044"/>
    </source>
</evidence>
<dbReference type="OrthoDB" id="9806724at2"/>
<dbReference type="InterPro" id="IPR030664">
    <property type="entry name" value="SdhA/FrdA/AprA"/>
</dbReference>
<dbReference type="STRING" id="824.CGRAC_0798"/>
<evidence type="ECO:0000256" key="17">
    <source>
        <dbReference type="PIRSR" id="PIRSR000171-1"/>
    </source>
</evidence>
<evidence type="ECO:0000256" key="14">
    <source>
        <dbReference type="ARBA" id="ARBA00030461"/>
    </source>
</evidence>
<dbReference type="GO" id="GO:0008177">
    <property type="term" value="F:succinate dehydrogenase (quinone) activity"/>
    <property type="evidence" value="ECO:0007669"/>
    <property type="project" value="UniProtKB-EC"/>
</dbReference>
<accession>C8PJM1</accession>
<evidence type="ECO:0000256" key="12">
    <source>
        <dbReference type="ARBA" id="ARBA00023002"/>
    </source>
</evidence>
<comment type="cofactor">
    <cofactor evidence="1">
        <name>FAD</name>
        <dbReference type="ChEBI" id="CHEBI:57692"/>
    </cofactor>
</comment>
<evidence type="ECO:0000259" key="18">
    <source>
        <dbReference type="Pfam" id="PF00890"/>
    </source>
</evidence>
<protein>
    <recommendedName>
        <fullName evidence="5">Fumarate reductase flavoprotein subunit</fullName>
        <ecNumber evidence="4">1.3.5.1</ecNumber>
    </recommendedName>
    <alternativeName>
        <fullName evidence="14">Quinol-fumarate reductase flavoprotein subunit</fullName>
    </alternativeName>
</protein>
<dbReference type="Proteomes" id="UP000005709">
    <property type="component" value="Unassembled WGS sequence"/>
</dbReference>
<evidence type="ECO:0000256" key="16">
    <source>
        <dbReference type="ARBA" id="ARBA00066269"/>
    </source>
</evidence>
<feature type="domain" description="FAD-dependent oxidoreductase 2 FAD-binding" evidence="18">
    <location>
        <begin position="7"/>
        <end position="425"/>
    </location>
</feature>
<comment type="catalytic activity">
    <reaction evidence="15">
        <text>a quinone + succinate = fumarate + a quinol</text>
        <dbReference type="Rhea" id="RHEA:40523"/>
        <dbReference type="ChEBI" id="CHEBI:24646"/>
        <dbReference type="ChEBI" id="CHEBI:29806"/>
        <dbReference type="ChEBI" id="CHEBI:30031"/>
        <dbReference type="ChEBI" id="CHEBI:132124"/>
        <dbReference type="EC" id="1.3.5.1"/>
    </reaction>
</comment>
<evidence type="ECO:0000256" key="7">
    <source>
        <dbReference type="ARBA" id="ARBA00022475"/>
    </source>
</evidence>
<evidence type="ECO:0000256" key="4">
    <source>
        <dbReference type="ARBA" id="ARBA00012792"/>
    </source>
</evidence>
<dbReference type="GO" id="GO:0009061">
    <property type="term" value="P:anaerobic respiration"/>
    <property type="evidence" value="ECO:0007669"/>
    <property type="project" value="TreeGrafter"/>
</dbReference>
<dbReference type="PANTHER" id="PTHR11632">
    <property type="entry name" value="SUCCINATE DEHYDROGENASE 2 FLAVOPROTEIN SUBUNIT"/>
    <property type="match status" value="1"/>
</dbReference>
<dbReference type="Gene3D" id="1.20.58.100">
    <property type="entry name" value="Fumarate reductase/succinate dehydrogenase flavoprotein-like, C-terminal domain"/>
    <property type="match status" value="1"/>
</dbReference>
<dbReference type="InterPro" id="IPR003953">
    <property type="entry name" value="FAD-dep_OxRdtase_2_FAD-bd"/>
</dbReference>
<keyword evidence="12 20" id="KW-0560">Oxidoreductase</keyword>
<dbReference type="PROSITE" id="PS00504">
    <property type="entry name" value="FRD_SDH_FAD_BINDING"/>
    <property type="match status" value="1"/>
</dbReference>
<dbReference type="InterPro" id="IPR015939">
    <property type="entry name" value="Fum_Rdtase/Succ_DH_flav-like_C"/>
</dbReference>
<evidence type="ECO:0000256" key="1">
    <source>
        <dbReference type="ARBA" id="ARBA00001974"/>
    </source>
</evidence>
<dbReference type="PANTHER" id="PTHR11632:SF71">
    <property type="entry name" value="FUMARATE REDUCTASE FLAVOPROTEIN SUBUNIT"/>
    <property type="match status" value="1"/>
</dbReference>
<comment type="subcellular location">
    <subcellularLocation>
        <location evidence="2">Cell inner membrane</location>
        <topology evidence="2">Peripheral membrane protein</topology>
        <orientation evidence="2">Cytoplasmic side</orientation>
    </subcellularLocation>
</comment>
<dbReference type="EC" id="1.3.5.1" evidence="4"/>
<dbReference type="GO" id="GO:0005886">
    <property type="term" value="C:plasma membrane"/>
    <property type="evidence" value="ECO:0007669"/>
    <property type="project" value="UniProtKB-SubCell"/>
</dbReference>
<keyword evidence="10" id="KW-0274">FAD</keyword>
<proteinExistence type="inferred from homology"/>
<evidence type="ECO:0000256" key="15">
    <source>
        <dbReference type="ARBA" id="ARBA00049220"/>
    </source>
</evidence>
<dbReference type="Pfam" id="PF02910">
    <property type="entry name" value="Succ_DH_flav_C"/>
    <property type="match status" value="1"/>
</dbReference>
<dbReference type="NCBIfam" id="TIGR01812">
    <property type="entry name" value="sdhA_frdA_Gneg"/>
    <property type="match status" value="1"/>
</dbReference>
<feature type="domain" description="Fumarate reductase/succinate dehydrogenase flavoprotein-like C-terminal" evidence="19">
    <location>
        <begin position="483"/>
        <end position="611"/>
    </location>
</feature>
<comment type="similarity">
    <text evidence="3">Belongs to the FAD-dependent oxidoreductase 2 family. FRD/SDH subfamily.</text>
</comment>
<feature type="active site" description="Proton acceptor" evidence="17">
    <location>
        <position position="301"/>
    </location>
</feature>
<dbReference type="SUPFAM" id="SSF56425">
    <property type="entry name" value="Succinate dehydrogenase/fumarate reductase flavoprotein, catalytic domain"/>
    <property type="match status" value="1"/>
</dbReference>
<evidence type="ECO:0000256" key="3">
    <source>
        <dbReference type="ARBA" id="ARBA00008040"/>
    </source>
</evidence>
<dbReference type="Gene3D" id="3.10.20.820">
    <property type="match status" value="1"/>
</dbReference>
<dbReference type="RefSeq" id="WP_005872118.1">
    <property type="nucleotide sequence ID" value="NZ_ACYG01000027.1"/>
</dbReference>
<comment type="caution">
    <text evidence="20">The sequence shown here is derived from an EMBL/GenBank/DDBJ whole genome shotgun (WGS) entry which is preliminary data.</text>
</comment>
<dbReference type="FunFam" id="3.50.50.60:FF:000009">
    <property type="entry name" value="Succinate dehydrogenase flavoprotein subunit"/>
    <property type="match status" value="1"/>
</dbReference>
<reference evidence="20 21" key="1">
    <citation type="submission" date="2009-07" db="EMBL/GenBank/DDBJ databases">
        <authorList>
            <person name="Madupu R."/>
            <person name="Sebastian Y."/>
            <person name="Durkin A.S."/>
            <person name="Torralba M."/>
            <person name="Methe B."/>
            <person name="Sutton G.G."/>
            <person name="Strausberg R.L."/>
            <person name="Nelson K.E."/>
        </authorList>
    </citation>
    <scope>NUCLEOTIDE SEQUENCE [LARGE SCALE GENOMIC DNA]</scope>
    <source>
        <strain evidence="20 21">RM3268</strain>
    </source>
</reference>
<dbReference type="PIRSF" id="PIRSF000171">
    <property type="entry name" value="SDHA_APRA_LASPO"/>
    <property type="match status" value="1"/>
</dbReference>
<dbReference type="Gene3D" id="3.50.50.60">
    <property type="entry name" value="FAD/NAD(P)-binding domain"/>
    <property type="match status" value="1"/>
</dbReference>
<evidence type="ECO:0000256" key="2">
    <source>
        <dbReference type="ARBA" id="ARBA00004515"/>
    </source>
</evidence>
<dbReference type="AlphaFoldDB" id="C8PJM1"/>
<dbReference type="GO" id="GO:0050660">
    <property type="term" value="F:flavin adenine dinucleotide binding"/>
    <property type="evidence" value="ECO:0007669"/>
    <property type="project" value="InterPro"/>
</dbReference>
<evidence type="ECO:0000256" key="9">
    <source>
        <dbReference type="ARBA" id="ARBA00022630"/>
    </source>
</evidence>
<keyword evidence="6" id="KW-0813">Transport</keyword>
<dbReference type="InterPro" id="IPR036188">
    <property type="entry name" value="FAD/NAD-bd_sf"/>
</dbReference>
<evidence type="ECO:0000259" key="19">
    <source>
        <dbReference type="Pfam" id="PF02910"/>
    </source>
</evidence>
<evidence type="ECO:0000313" key="21">
    <source>
        <dbReference type="Proteomes" id="UP000005709"/>
    </source>
</evidence>
<dbReference type="InterPro" id="IPR027477">
    <property type="entry name" value="Succ_DH/fumarate_Rdtase_cat_sf"/>
</dbReference>
<evidence type="ECO:0000256" key="10">
    <source>
        <dbReference type="ARBA" id="ARBA00022827"/>
    </source>
</evidence>
<organism evidence="20 21">
    <name type="scientific">Campylobacter gracilis RM3268</name>
    <dbReference type="NCBI Taxonomy" id="553220"/>
    <lineage>
        <taxon>Bacteria</taxon>
        <taxon>Pseudomonadati</taxon>
        <taxon>Campylobacterota</taxon>
        <taxon>Epsilonproteobacteria</taxon>
        <taxon>Campylobacterales</taxon>
        <taxon>Campylobacteraceae</taxon>
        <taxon>Campylobacter</taxon>
    </lineage>
</organism>